<protein>
    <recommendedName>
        <fullName evidence="4">CopL family metal-binding regulatory protein</fullName>
    </recommendedName>
</protein>
<organism evidence="2 3">
    <name type="scientific">Methylobacterium radiotolerans</name>
    <dbReference type="NCBI Taxonomy" id="31998"/>
    <lineage>
        <taxon>Bacteria</taxon>
        <taxon>Pseudomonadati</taxon>
        <taxon>Pseudomonadota</taxon>
        <taxon>Alphaproteobacteria</taxon>
        <taxon>Hyphomicrobiales</taxon>
        <taxon>Methylobacteriaceae</taxon>
        <taxon>Methylobacterium</taxon>
    </lineage>
</organism>
<feature type="chain" id="PRO_5046003803" description="CopL family metal-binding regulatory protein" evidence="1">
    <location>
        <begin position="29"/>
        <end position="139"/>
    </location>
</feature>
<dbReference type="RefSeq" id="WP_029359312.1">
    <property type="nucleotide sequence ID" value="NZ_JBEPNV010000001.1"/>
</dbReference>
<name>A0ABV2NIY0_9HYPH</name>
<evidence type="ECO:0000313" key="3">
    <source>
        <dbReference type="Proteomes" id="UP001549119"/>
    </source>
</evidence>
<accession>A0ABV2NIY0</accession>
<keyword evidence="3" id="KW-1185">Reference proteome</keyword>
<comment type="caution">
    <text evidence="2">The sequence shown here is derived from an EMBL/GenBank/DDBJ whole genome shotgun (WGS) entry which is preliminary data.</text>
</comment>
<proteinExistence type="predicted"/>
<reference evidence="2 3" key="1">
    <citation type="submission" date="2024-06" db="EMBL/GenBank/DDBJ databases">
        <title>Genomics of switchgrass bacterial isolates.</title>
        <authorList>
            <person name="Shade A."/>
        </authorList>
    </citation>
    <scope>NUCLEOTIDE SEQUENCE [LARGE SCALE GENOMIC DNA]</scope>
    <source>
        <strain evidence="2 3">PvP084</strain>
    </source>
</reference>
<evidence type="ECO:0000313" key="2">
    <source>
        <dbReference type="EMBL" id="MET3866468.1"/>
    </source>
</evidence>
<dbReference type="Proteomes" id="UP001549119">
    <property type="component" value="Unassembled WGS sequence"/>
</dbReference>
<dbReference type="EMBL" id="JBEPNW010000002">
    <property type="protein sequence ID" value="MET3866468.1"/>
    <property type="molecule type" value="Genomic_DNA"/>
</dbReference>
<feature type="signal peptide" evidence="1">
    <location>
        <begin position="1"/>
        <end position="28"/>
    </location>
</feature>
<gene>
    <name evidence="2" type="ORF">ABIC20_003777</name>
</gene>
<evidence type="ECO:0008006" key="4">
    <source>
        <dbReference type="Google" id="ProtNLM"/>
    </source>
</evidence>
<keyword evidence="1" id="KW-0732">Signal</keyword>
<evidence type="ECO:0000256" key="1">
    <source>
        <dbReference type="SAM" id="SignalP"/>
    </source>
</evidence>
<sequence>MNPWSALRRLLPLLAVISLALTPVTAPAAIAGAHAPMAAPAHGHMNHHHAGAPEVAAAESGDSGTIADMDAMPCCPKPAKPDCVKGCPLMALCLAGLASLLPAAIALPVPTARGLSTRWPEAAAFASRPGAPLPEPPRA</sequence>